<dbReference type="InterPro" id="IPR018247">
    <property type="entry name" value="EF_Hand_1_Ca_BS"/>
</dbReference>
<sequence>MMRSPQAALHSLFLAIVMVKSIQVAAAEDGREEHHIKVGPPASLMRDRSHIQDIHHIRSHLQDTVDVDAIDLSPQRMQFHYFHSHDMDRNKKLDGLELMQSILHVDEGWDTEGGHHGGVMSEEKIIEIVDVILEDDDIDRDGYVDYVEFSRGLDDRSTDEEEDDYDEDEEDDYDDEDED</sequence>
<dbReference type="SUPFAM" id="SSF47473">
    <property type="entry name" value="EF-hand"/>
    <property type="match status" value="1"/>
</dbReference>
<dbReference type="InterPro" id="IPR052110">
    <property type="entry name" value="MCFD2-like"/>
</dbReference>
<dbReference type="InterPro" id="IPR011992">
    <property type="entry name" value="EF-hand-dom_pair"/>
</dbReference>
<keyword evidence="3" id="KW-0106">Calcium</keyword>
<dbReference type="Gene3D" id="1.10.238.10">
    <property type="entry name" value="EF-hand"/>
    <property type="match status" value="1"/>
</dbReference>
<dbReference type="GeneID" id="584259"/>
<dbReference type="PANTHER" id="PTHR23104:SF17">
    <property type="entry name" value="EF-HAND DOMAIN-CONTAINING PROTEIN"/>
    <property type="match status" value="1"/>
</dbReference>
<dbReference type="PANTHER" id="PTHR23104">
    <property type="entry name" value="MULTIPLE COAGULATION FACTOR DEFICIENCY PROTEIN 2 NEURAL STEM CELL DERIVED NEURONAL SURVIVAL PROTEIN"/>
    <property type="match status" value="1"/>
</dbReference>
<evidence type="ECO:0000256" key="4">
    <source>
        <dbReference type="SAM" id="MobiDB-lite"/>
    </source>
</evidence>
<reference evidence="8" key="1">
    <citation type="submission" date="2015-02" db="EMBL/GenBank/DDBJ databases">
        <title>Genome sequencing for Strongylocentrotus purpuratus.</title>
        <authorList>
            <person name="Murali S."/>
            <person name="Liu Y."/>
            <person name="Vee V."/>
            <person name="English A."/>
            <person name="Wang M."/>
            <person name="Skinner E."/>
            <person name="Han Y."/>
            <person name="Muzny D.M."/>
            <person name="Worley K.C."/>
            <person name="Gibbs R.A."/>
        </authorList>
    </citation>
    <scope>NUCLEOTIDE SEQUENCE</scope>
</reference>
<evidence type="ECO:0000256" key="3">
    <source>
        <dbReference type="ARBA" id="ARBA00022837"/>
    </source>
</evidence>
<dbReference type="KEGG" id="spu:584259"/>
<feature type="domain" description="EF-hand" evidence="6">
    <location>
        <begin position="124"/>
        <end position="159"/>
    </location>
</feature>
<protein>
    <recommendedName>
        <fullName evidence="6">EF-hand domain-containing protein</fullName>
    </recommendedName>
</protein>
<dbReference type="RefSeq" id="XP_030855342.1">
    <property type="nucleotide sequence ID" value="XM_030999482.1"/>
</dbReference>
<feature type="signal peptide" evidence="5">
    <location>
        <begin position="1"/>
        <end position="27"/>
    </location>
</feature>
<evidence type="ECO:0000313" key="7">
    <source>
        <dbReference type="EnsemblMetazoa" id="XP_030855342"/>
    </source>
</evidence>
<dbReference type="GO" id="GO:0005509">
    <property type="term" value="F:calcium ion binding"/>
    <property type="evidence" value="ECO:0007669"/>
    <property type="project" value="InterPro"/>
</dbReference>
<evidence type="ECO:0000256" key="2">
    <source>
        <dbReference type="ARBA" id="ARBA00022737"/>
    </source>
</evidence>
<dbReference type="InterPro" id="IPR002048">
    <property type="entry name" value="EF_hand_dom"/>
</dbReference>
<keyword evidence="1 5" id="KW-0732">Signal</keyword>
<evidence type="ECO:0000256" key="5">
    <source>
        <dbReference type="SAM" id="SignalP"/>
    </source>
</evidence>
<dbReference type="InParanoid" id="A0A7M7T5G7"/>
<organism evidence="7 8">
    <name type="scientific">Strongylocentrotus purpuratus</name>
    <name type="common">Purple sea urchin</name>
    <dbReference type="NCBI Taxonomy" id="7668"/>
    <lineage>
        <taxon>Eukaryota</taxon>
        <taxon>Metazoa</taxon>
        <taxon>Echinodermata</taxon>
        <taxon>Eleutherozoa</taxon>
        <taxon>Echinozoa</taxon>
        <taxon>Echinoidea</taxon>
        <taxon>Euechinoidea</taxon>
        <taxon>Echinacea</taxon>
        <taxon>Camarodonta</taxon>
        <taxon>Echinidea</taxon>
        <taxon>Strongylocentrotidae</taxon>
        <taxon>Strongylocentrotus</taxon>
    </lineage>
</organism>
<keyword evidence="2" id="KW-0677">Repeat</keyword>
<name>A0A7M7T5G7_STRPU</name>
<proteinExistence type="predicted"/>
<dbReference type="Proteomes" id="UP000007110">
    <property type="component" value="Unassembled WGS sequence"/>
</dbReference>
<feature type="region of interest" description="Disordered" evidence="4">
    <location>
        <begin position="149"/>
        <end position="179"/>
    </location>
</feature>
<dbReference type="OrthoDB" id="289247at2759"/>
<evidence type="ECO:0000313" key="8">
    <source>
        <dbReference type="Proteomes" id="UP000007110"/>
    </source>
</evidence>
<keyword evidence="8" id="KW-1185">Reference proteome</keyword>
<dbReference type="EnsemblMetazoa" id="XM_030999482">
    <property type="protein sequence ID" value="XP_030855342"/>
    <property type="gene ID" value="LOC584259"/>
</dbReference>
<dbReference type="PROSITE" id="PS50222">
    <property type="entry name" value="EF_HAND_2"/>
    <property type="match status" value="1"/>
</dbReference>
<dbReference type="AlphaFoldDB" id="A0A7M7T5G7"/>
<reference evidence="7" key="2">
    <citation type="submission" date="2021-01" db="UniProtKB">
        <authorList>
            <consortium name="EnsemblMetazoa"/>
        </authorList>
    </citation>
    <scope>IDENTIFICATION</scope>
</reference>
<dbReference type="PROSITE" id="PS00018">
    <property type="entry name" value="EF_HAND_1"/>
    <property type="match status" value="2"/>
</dbReference>
<evidence type="ECO:0000259" key="6">
    <source>
        <dbReference type="PROSITE" id="PS50222"/>
    </source>
</evidence>
<evidence type="ECO:0000256" key="1">
    <source>
        <dbReference type="ARBA" id="ARBA00022729"/>
    </source>
</evidence>
<accession>A0A7M7T5G7</accession>
<feature type="compositionally biased region" description="Acidic residues" evidence="4">
    <location>
        <begin position="157"/>
        <end position="179"/>
    </location>
</feature>
<feature type="chain" id="PRO_5029870281" description="EF-hand domain-containing protein" evidence="5">
    <location>
        <begin position="28"/>
        <end position="179"/>
    </location>
</feature>
<dbReference type="FunCoup" id="A0A7M7T5G7">
    <property type="interactions" value="809"/>
</dbReference>